<evidence type="ECO:0000256" key="6">
    <source>
        <dbReference type="SAM" id="Phobius"/>
    </source>
</evidence>
<keyword evidence="3 6" id="KW-1133">Transmembrane helix</keyword>
<evidence type="ECO:0000313" key="8">
    <source>
        <dbReference type="EMBL" id="CAG9315238.1"/>
    </source>
</evidence>
<evidence type="ECO:0000259" key="7">
    <source>
        <dbReference type="Pfam" id="PF00520"/>
    </source>
</evidence>
<comment type="subcellular location">
    <subcellularLocation>
        <location evidence="1">Membrane</location>
        <topology evidence="1">Multi-pass membrane protein</topology>
    </subcellularLocation>
</comment>
<feature type="transmembrane region" description="Helical" evidence="6">
    <location>
        <begin position="165"/>
        <end position="183"/>
    </location>
</feature>
<dbReference type="InterPro" id="IPR015449">
    <property type="entry name" value="K_chnl_Ca-activ_SK"/>
</dbReference>
<feature type="compositionally biased region" description="Low complexity" evidence="5">
    <location>
        <begin position="464"/>
        <end position="475"/>
    </location>
</feature>
<feature type="transmembrane region" description="Helical" evidence="6">
    <location>
        <begin position="134"/>
        <end position="153"/>
    </location>
</feature>
<evidence type="ECO:0000256" key="3">
    <source>
        <dbReference type="ARBA" id="ARBA00022989"/>
    </source>
</evidence>
<dbReference type="Gene3D" id="1.10.287.70">
    <property type="match status" value="1"/>
</dbReference>
<sequence length="540" mass="62480">MSKERRKVIFPGELPSLHVPVKASPQKKRGLPTTLSSFLPSKDIMNIRKSQRKIALFSAIISISTIVFAFIENEEEYSNHQTTSTTSNILRWFIMILTGLHIYCIFKYYSGIIEIKKAYKEITKKSKIQYDYKLMKYMIIEMLSTCFLVPPYIDWKEKFHQLDTYAIVSVSDIIYILSFLRLYHIGKLLFEISSFNSAKAYFYSSLQNTKTSVSFTLKCYMQMNSFLCMVLLSAILTITGGLILHVLERTTPTSSFDYIWDAFWILCQTQETAGYGDIIPKTHLGRAVVVIACTFGTFFVSSMVIAVRELTSFSDDEIKFYSLVKYKKHIKEKLVDLAVLVIQRWWKYAKLRVAKEPRIKFLTAYRTASNKFHFSRTQIKIQRNPLFREQMNEISTMTDTVMKKMQDYLKNSRIYESLGAHFLKDEFTILEKIKAINKNLVKILKPDRKKHTTLALPIDEIRQNSSHSSNGSNSSRAAMKGRRQSAVKKMIMNRLGSFDFRDKRSKSALGQIVSLSGIENIYDSEPNSAGKKNFEYSKQD</sequence>
<feature type="transmembrane region" description="Helical" evidence="6">
    <location>
        <begin position="91"/>
        <end position="113"/>
    </location>
</feature>
<evidence type="ECO:0000256" key="5">
    <source>
        <dbReference type="SAM" id="MobiDB-lite"/>
    </source>
</evidence>
<dbReference type="Pfam" id="PF00520">
    <property type="entry name" value="Ion_trans"/>
    <property type="match status" value="1"/>
</dbReference>
<reference evidence="8" key="1">
    <citation type="submission" date="2021-09" db="EMBL/GenBank/DDBJ databases">
        <authorList>
            <consortium name="AG Swart"/>
            <person name="Singh M."/>
            <person name="Singh A."/>
            <person name="Seah K."/>
            <person name="Emmerich C."/>
        </authorList>
    </citation>
    <scope>NUCLEOTIDE SEQUENCE</scope>
    <source>
        <strain evidence="8">ATCC30299</strain>
    </source>
</reference>
<dbReference type="PANTHER" id="PTHR10153">
    <property type="entry name" value="SMALL CONDUCTANCE CALCIUM-ACTIVATED POTASSIUM CHANNEL"/>
    <property type="match status" value="1"/>
</dbReference>
<feature type="domain" description="Ion transport" evidence="7">
    <location>
        <begin position="59"/>
        <end position="307"/>
    </location>
</feature>
<dbReference type="SUPFAM" id="SSF81324">
    <property type="entry name" value="Voltage-gated potassium channels"/>
    <property type="match status" value="1"/>
</dbReference>
<accession>A0AAU9IP07</accession>
<keyword evidence="2 6" id="KW-0812">Transmembrane</keyword>
<evidence type="ECO:0000256" key="2">
    <source>
        <dbReference type="ARBA" id="ARBA00022692"/>
    </source>
</evidence>
<dbReference type="EMBL" id="CAJZBQ010000013">
    <property type="protein sequence ID" value="CAG9315238.1"/>
    <property type="molecule type" value="Genomic_DNA"/>
</dbReference>
<feature type="transmembrane region" description="Helical" evidence="6">
    <location>
        <begin position="226"/>
        <end position="247"/>
    </location>
</feature>
<evidence type="ECO:0000256" key="1">
    <source>
        <dbReference type="ARBA" id="ARBA00004141"/>
    </source>
</evidence>
<proteinExistence type="predicted"/>
<dbReference type="AlphaFoldDB" id="A0AAU9IP07"/>
<protein>
    <recommendedName>
        <fullName evidence="7">Ion transport domain-containing protein</fullName>
    </recommendedName>
</protein>
<evidence type="ECO:0000313" key="9">
    <source>
        <dbReference type="Proteomes" id="UP001162131"/>
    </source>
</evidence>
<gene>
    <name evidence="8" type="ORF">BSTOLATCC_MIC13012</name>
</gene>
<feature type="region of interest" description="Disordered" evidence="5">
    <location>
        <begin position="462"/>
        <end position="484"/>
    </location>
</feature>
<feature type="region of interest" description="Disordered" evidence="5">
    <location>
        <begin position="521"/>
        <end position="540"/>
    </location>
</feature>
<keyword evidence="9" id="KW-1185">Reference proteome</keyword>
<dbReference type="GO" id="GO:0016020">
    <property type="term" value="C:membrane"/>
    <property type="evidence" value="ECO:0007669"/>
    <property type="project" value="UniProtKB-SubCell"/>
</dbReference>
<keyword evidence="4 6" id="KW-0472">Membrane</keyword>
<dbReference type="Proteomes" id="UP001162131">
    <property type="component" value="Unassembled WGS sequence"/>
</dbReference>
<name>A0AAU9IP07_9CILI</name>
<feature type="transmembrane region" description="Helical" evidence="6">
    <location>
        <begin position="54"/>
        <end position="71"/>
    </location>
</feature>
<organism evidence="8 9">
    <name type="scientific">Blepharisma stoltei</name>
    <dbReference type="NCBI Taxonomy" id="1481888"/>
    <lineage>
        <taxon>Eukaryota</taxon>
        <taxon>Sar</taxon>
        <taxon>Alveolata</taxon>
        <taxon>Ciliophora</taxon>
        <taxon>Postciliodesmatophora</taxon>
        <taxon>Heterotrichea</taxon>
        <taxon>Heterotrichida</taxon>
        <taxon>Blepharismidae</taxon>
        <taxon>Blepharisma</taxon>
    </lineage>
</organism>
<dbReference type="GO" id="GO:0016286">
    <property type="term" value="F:small conductance calcium-activated potassium channel activity"/>
    <property type="evidence" value="ECO:0007669"/>
    <property type="project" value="InterPro"/>
</dbReference>
<dbReference type="InterPro" id="IPR005821">
    <property type="entry name" value="Ion_trans_dom"/>
</dbReference>
<feature type="transmembrane region" description="Helical" evidence="6">
    <location>
        <begin position="287"/>
        <end position="307"/>
    </location>
</feature>
<comment type="caution">
    <text evidence="8">The sequence shown here is derived from an EMBL/GenBank/DDBJ whole genome shotgun (WGS) entry which is preliminary data.</text>
</comment>
<evidence type="ECO:0000256" key="4">
    <source>
        <dbReference type="ARBA" id="ARBA00023136"/>
    </source>
</evidence>